<dbReference type="InterPro" id="IPR013325">
    <property type="entry name" value="RNA_pol_sigma_r2"/>
</dbReference>
<dbReference type="PANTHER" id="PTHR43133:SF8">
    <property type="entry name" value="RNA POLYMERASE SIGMA FACTOR HI_1459-RELATED"/>
    <property type="match status" value="1"/>
</dbReference>
<evidence type="ECO:0000256" key="2">
    <source>
        <dbReference type="ARBA" id="ARBA00023015"/>
    </source>
</evidence>
<comment type="similarity">
    <text evidence="1">Belongs to the sigma-70 factor family. ECF subfamily.</text>
</comment>
<organism evidence="8 9">
    <name type="scientific">Candidatus Lachnoclostridium stercorigallinarum</name>
    <dbReference type="NCBI Taxonomy" id="2838634"/>
    <lineage>
        <taxon>Bacteria</taxon>
        <taxon>Bacillati</taxon>
        <taxon>Bacillota</taxon>
        <taxon>Clostridia</taxon>
        <taxon>Lachnospirales</taxon>
        <taxon>Lachnospiraceae</taxon>
    </lineage>
</organism>
<evidence type="ECO:0000256" key="5">
    <source>
        <dbReference type="ARBA" id="ARBA00023163"/>
    </source>
</evidence>
<dbReference type="GO" id="GO:0003677">
    <property type="term" value="F:DNA binding"/>
    <property type="evidence" value="ECO:0007669"/>
    <property type="project" value="UniProtKB-KW"/>
</dbReference>
<feature type="domain" description="RNA polymerase sigma-70 region 2" evidence="6">
    <location>
        <begin position="23"/>
        <end position="90"/>
    </location>
</feature>
<dbReference type="NCBIfam" id="TIGR02937">
    <property type="entry name" value="sigma70-ECF"/>
    <property type="match status" value="1"/>
</dbReference>
<keyword evidence="5" id="KW-0804">Transcription</keyword>
<evidence type="ECO:0000259" key="6">
    <source>
        <dbReference type="Pfam" id="PF04542"/>
    </source>
</evidence>
<comment type="caution">
    <text evidence="8">The sequence shown here is derived from an EMBL/GenBank/DDBJ whole genome shotgun (WGS) entry which is preliminary data.</text>
</comment>
<dbReference type="CDD" id="cd06171">
    <property type="entry name" value="Sigma70_r4"/>
    <property type="match status" value="1"/>
</dbReference>
<dbReference type="InterPro" id="IPR014284">
    <property type="entry name" value="RNA_pol_sigma-70_dom"/>
</dbReference>
<dbReference type="Pfam" id="PF04542">
    <property type="entry name" value="Sigma70_r2"/>
    <property type="match status" value="1"/>
</dbReference>
<dbReference type="AlphaFoldDB" id="A0A9D2GKI3"/>
<feature type="domain" description="RNA polymerase sigma factor 70 region 4 type 2" evidence="7">
    <location>
        <begin position="120"/>
        <end position="172"/>
    </location>
</feature>
<evidence type="ECO:0000256" key="4">
    <source>
        <dbReference type="ARBA" id="ARBA00023125"/>
    </source>
</evidence>
<dbReference type="GO" id="GO:0006352">
    <property type="term" value="P:DNA-templated transcription initiation"/>
    <property type="evidence" value="ECO:0007669"/>
    <property type="project" value="InterPro"/>
</dbReference>
<evidence type="ECO:0000259" key="7">
    <source>
        <dbReference type="Pfam" id="PF08281"/>
    </source>
</evidence>
<accession>A0A9D2GKI3</accession>
<keyword evidence="2" id="KW-0805">Transcription regulation</keyword>
<evidence type="ECO:0000256" key="1">
    <source>
        <dbReference type="ARBA" id="ARBA00010641"/>
    </source>
</evidence>
<dbReference type="EMBL" id="DXBC01000191">
    <property type="protein sequence ID" value="HIZ80457.1"/>
    <property type="molecule type" value="Genomic_DNA"/>
</dbReference>
<reference evidence="8" key="1">
    <citation type="journal article" date="2021" name="PeerJ">
        <title>Extensive microbial diversity within the chicken gut microbiome revealed by metagenomics and culture.</title>
        <authorList>
            <person name="Gilroy R."/>
            <person name="Ravi A."/>
            <person name="Getino M."/>
            <person name="Pursley I."/>
            <person name="Horton D.L."/>
            <person name="Alikhan N.F."/>
            <person name="Baker D."/>
            <person name="Gharbi K."/>
            <person name="Hall N."/>
            <person name="Watson M."/>
            <person name="Adriaenssens E.M."/>
            <person name="Foster-Nyarko E."/>
            <person name="Jarju S."/>
            <person name="Secka A."/>
            <person name="Antonio M."/>
            <person name="Oren A."/>
            <person name="Chaudhuri R.R."/>
            <person name="La Ragione R."/>
            <person name="Hildebrand F."/>
            <person name="Pallen M.J."/>
        </authorList>
    </citation>
    <scope>NUCLEOTIDE SEQUENCE</scope>
    <source>
        <strain evidence="8">ChiBcec1-1093</strain>
    </source>
</reference>
<dbReference type="PANTHER" id="PTHR43133">
    <property type="entry name" value="RNA POLYMERASE ECF-TYPE SIGMA FACTO"/>
    <property type="match status" value="1"/>
</dbReference>
<gene>
    <name evidence="8" type="ORF">IAA17_11795</name>
</gene>
<evidence type="ECO:0000313" key="8">
    <source>
        <dbReference type="EMBL" id="HIZ80457.1"/>
    </source>
</evidence>
<dbReference type="Gene3D" id="1.10.10.10">
    <property type="entry name" value="Winged helix-like DNA-binding domain superfamily/Winged helix DNA-binding domain"/>
    <property type="match status" value="1"/>
</dbReference>
<dbReference type="SUPFAM" id="SSF88946">
    <property type="entry name" value="Sigma2 domain of RNA polymerase sigma factors"/>
    <property type="match status" value="1"/>
</dbReference>
<proteinExistence type="inferred from homology"/>
<reference evidence="8" key="2">
    <citation type="submission" date="2021-04" db="EMBL/GenBank/DDBJ databases">
        <authorList>
            <person name="Gilroy R."/>
        </authorList>
    </citation>
    <scope>NUCLEOTIDE SEQUENCE</scope>
    <source>
        <strain evidence="8">ChiBcec1-1093</strain>
    </source>
</reference>
<keyword evidence="3" id="KW-0731">Sigma factor</keyword>
<dbReference type="Gene3D" id="1.10.1740.10">
    <property type="match status" value="1"/>
</dbReference>
<dbReference type="InterPro" id="IPR036388">
    <property type="entry name" value="WH-like_DNA-bd_sf"/>
</dbReference>
<sequence length="190" mass="22769">MDGTEREMIERMQRGEEEAFSWLFRKYQNRVLRMAYLISGNYADSEDIVQETFVKCYTYRKHLKEPERFEPWLYQIMTRTAWRILKKGKREQPAEEIRDEYEPDRTSIPLEAVLRAEEQEILWEAVGSLEIRQRTAVVLYYYNQMSTKEIAKAMGCLEGTVKSRLYTARKNLKAKLDAREKEGLYEKRTV</sequence>
<dbReference type="Proteomes" id="UP000824101">
    <property type="component" value="Unassembled WGS sequence"/>
</dbReference>
<dbReference type="InterPro" id="IPR013324">
    <property type="entry name" value="RNA_pol_sigma_r3/r4-like"/>
</dbReference>
<dbReference type="InterPro" id="IPR007627">
    <property type="entry name" value="RNA_pol_sigma70_r2"/>
</dbReference>
<dbReference type="GO" id="GO:0016987">
    <property type="term" value="F:sigma factor activity"/>
    <property type="evidence" value="ECO:0007669"/>
    <property type="project" value="UniProtKB-KW"/>
</dbReference>
<protein>
    <submittedName>
        <fullName evidence="8">RNA polymerase sigma factor</fullName>
    </submittedName>
</protein>
<keyword evidence="4" id="KW-0238">DNA-binding</keyword>
<name>A0A9D2GKI3_9FIRM</name>
<dbReference type="InterPro" id="IPR039425">
    <property type="entry name" value="RNA_pol_sigma-70-like"/>
</dbReference>
<dbReference type="SUPFAM" id="SSF88659">
    <property type="entry name" value="Sigma3 and sigma4 domains of RNA polymerase sigma factors"/>
    <property type="match status" value="1"/>
</dbReference>
<dbReference type="InterPro" id="IPR013249">
    <property type="entry name" value="RNA_pol_sigma70_r4_t2"/>
</dbReference>
<evidence type="ECO:0000256" key="3">
    <source>
        <dbReference type="ARBA" id="ARBA00023082"/>
    </source>
</evidence>
<evidence type="ECO:0000313" key="9">
    <source>
        <dbReference type="Proteomes" id="UP000824101"/>
    </source>
</evidence>
<dbReference type="Pfam" id="PF08281">
    <property type="entry name" value="Sigma70_r4_2"/>
    <property type="match status" value="1"/>
</dbReference>